<sequence length="59" mass="5877">MRRIAALAVGTLALLGVLTAPANAVPDPNCVVTEATALLDLSSVTVPPELPNPTGCLAP</sequence>
<accession>A0A919DJC2</accession>
<dbReference type="EMBL" id="BNBT01000017">
    <property type="protein sequence ID" value="GHE48426.1"/>
    <property type="molecule type" value="Genomic_DNA"/>
</dbReference>
<gene>
    <name evidence="2" type="ORF">GCM10018785_17460</name>
</gene>
<evidence type="ECO:0000313" key="2">
    <source>
        <dbReference type="EMBL" id="GHE48426.1"/>
    </source>
</evidence>
<organism evidence="2 3">
    <name type="scientific">Streptomyces longispororuber</name>
    <dbReference type="NCBI Taxonomy" id="68230"/>
    <lineage>
        <taxon>Bacteria</taxon>
        <taxon>Bacillati</taxon>
        <taxon>Actinomycetota</taxon>
        <taxon>Actinomycetes</taxon>
        <taxon>Kitasatosporales</taxon>
        <taxon>Streptomycetaceae</taxon>
        <taxon>Streptomyces</taxon>
    </lineage>
</organism>
<feature type="signal peptide" evidence="1">
    <location>
        <begin position="1"/>
        <end position="24"/>
    </location>
</feature>
<reference evidence="2" key="2">
    <citation type="submission" date="2020-09" db="EMBL/GenBank/DDBJ databases">
        <authorList>
            <person name="Sun Q."/>
            <person name="Ohkuma M."/>
        </authorList>
    </citation>
    <scope>NUCLEOTIDE SEQUENCE</scope>
    <source>
        <strain evidence="2">JCM 4784</strain>
    </source>
</reference>
<name>A0A919DJC2_9ACTN</name>
<dbReference type="RefSeq" id="WP_190135264.1">
    <property type="nucleotide sequence ID" value="NZ_BNBT01000017.1"/>
</dbReference>
<comment type="caution">
    <text evidence="2">The sequence shown here is derived from an EMBL/GenBank/DDBJ whole genome shotgun (WGS) entry which is preliminary data.</text>
</comment>
<dbReference type="Proteomes" id="UP000608024">
    <property type="component" value="Unassembled WGS sequence"/>
</dbReference>
<evidence type="ECO:0000256" key="1">
    <source>
        <dbReference type="SAM" id="SignalP"/>
    </source>
</evidence>
<keyword evidence="1" id="KW-0732">Signal</keyword>
<dbReference type="AlphaFoldDB" id="A0A919DJC2"/>
<keyword evidence="3" id="KW-1185">Reference proteome</keyword>
<proteinExistence type="predicted"/>
<feature type="chain" id="PRO_5037089223" description="Secreted protein" evidence="1">
    <location>
        <begin position="25"/>
        <end position="59"/>
    </location>
</feature>
<evidence type="ECO:0008006" key="4">
    <source>
        <dbReference type="Google" id="ProtNLM"/>
    </source>
</evidence>
<protein>
    <recommendedName>
        <fullName evidence="4">Secreted protein</fullName>
    </recommendedName>
</protein>
<evidence type="ECO:0000313" key="3">
    <source>
        <dbReference type="Proteomes" id="UP000608024"/>
    </source>
</evidence>
<reference evidence="2" key="1">
    <citation type="journal article" date="2014" name="Int. J. Syst. Evol. Microbiol.">
        <title>Complete genome sequence of Corynebacterium casei LMG S-19264T (=DSM 44701T), isolated from a smear-ripened cheese.</title>
        <authorList>
            <consortium name="US DOE Joint Genome Institute (JGI-PGF)"/>
            <person name="Walter F."/>
            <person name="Albersmeier A."/>
            <person name="Kalinowski J."/>
            <person name="Ruckert C."/>
        </authorList>
    </citation>
    <scope>NUCLEOTIDE SEQUENCE</scope>
    <source>
        <strain evidence="2">JCM 4784</strain>
    </source>
</reference>